<evidence type="ECO:0000256" key="1">
    <source>
        <dbReference type="SAM" id="Coils"/>
    </source>
</evidence>
<dbReference type="VEuPathDB" id="PiroplasmaDB:BOVATA_045970"/>
<organism evidence="2 3">
    <name type="scientific">Babesia ovata</name>
    <dbReference type="NCBI Taxonomy" id="189622"/>
    <lineage>
        <taxon>Eukaryota</taxon>
        <taxon>Sar</taxon>
        <taxon>Alveolata</taxon>
        <taxon>Apicomplexa</taxon>
        <taxon>Aconoidasida</taxon>
        <taxon>Piroplasmida</taxon>
        <taxon>Babesiidae</taxon>
        <taxon>Babesia</taxon>
    </lineage>
</organism>
<dbReference type="EMBL" id="BDSA01000014">
    <property type="protein sequence ID" value="GBE63104.1"/>
    <property type="molecule type" value="Genomic_DNA"/>
</dbReference>
<protein>
    <recommendedName>
        <fullName evidence="4">Extracellular matrix-binding ebh</fullName>
    </recommendedName>
</protein>
<dbReference type="AlphaFoldDB" id="A0A2H6KJD8"/>
<dbReference type="OrthoDB" id="367147at2759"/>
<comment type="caution">
    <text evidence="2">The sequence shown here is derived from an EMBL/GenBank/DDBJ whole genome shotgun (WGS) entry which is preliminary data.</text>
</comment>
<reference evidence="2 3" key="1">
    <citation type="journal article" date="2017" name="BMC Genomics">
        <title>Whole-genome assembly of Babesia ovata and comparative genomics between closely related pathogens.</title>
        <authorList>
            <person name="Yamagishi J."/>
            <person name="Asada M."/>
            <person name="Hakimi H."/>
            <person name="Tanaka T.Q."/>
            <person name="Sugimoto C."/>
            <person name="Kawazu S."/>
        </authorList>
    </citation>
    <scope>NUCLEOTIDE SEQUENCE [LARGE SCALE GENOMIC DNA]</scope>
    <source>
        <strain evidence="2 3">Miyake</strain>
    </source>
</reference>
<evidence type="ECO:0000313" key="2">
    <source>
        <dbReference type="EMBL" id="GBE63104.1"/>
    </source>
</evidence>
<gene>
    <name evidence="2" type="ORF">BOVATA_045970</name>
</gene>
<proteinExistence type="predicted"/>
<evidence type="ECO:0008006" key="4">
    <source>
        <dbReference type="Google" id="ProtNLM"/>
    </source>
</evidence>
<evidence type="ECO:0000313" key="3">
    <source>
        <dbReference type="Proteomes" id="UP000236319"/>
    </source>
</evidence>
<dbReference type="GeneID" id="39876874"/>
<sequence length="1236" mass="139516">MAFLHGVLSGVKEDDNVTKYDKDDDINSIIDTLHDNVGNGREAFGDAVDKVDEKIKKVTGPLDKLLEGGDEVNFKKIPQLIQDIQGMQGKTYDEDRKGLTEKTQESLNALNSVDKQLSNKLHPHVKLMHNAVGTFRQNADEDHEGLKTVCQKADSEFQTLNDNVERGFSDVTSKLYFDIDTLKHNVANKHKTALEASIQTAKQTLVAAESKAKKYVSGTFIINKRSHFDDKFKAIEQLLADIKHDGTSVASGRESKLRVVVNSVKEGIEALDGELNSGARQMGDAIEKAVRDVGVALGQLDEKVQADLHRLLGRIEAAIKGYVTKQVEAIITGIKSVEYYSHGNNKGVKALEDALKGSALQELLRQSKDTNGFGGSLEGALYSLQQAAMKVTGQDDVNSIDQHPEVIISALFSDINRKVGKKFNNAHRKPENVPDLMENYHKWVTGKNGAEANSLKTKIDEIKKSLGRFFNRGENIDGNSEFNLGVDGKFSAYHKKRQAAVTSITKILSNIETLEKIPEAVKQARNSVEGFLNEINQNFKDLNTQVQETIKTLEQALRNLTYMIQDINAEIDSVHANVKEALQKFHGEYIRDSKNALTNLKKEALQQYAESKIKELENLIALVTEHNAKIDKIIDEDKRSSTKGLLKWMKGDADYKLENIQQIVPAQLKPSQHSEKFKTLSEKLQPYLDKLLDYIKHHVMIPGERPSPTEQSQLVSSIKTRLDTLLEYLKNHNDRQVKNNTVKRIHTFDDVSTRYLTELNDSISALSPSNFHGFHNPLLLDALKAGMTQFTEQLSHAYVNAYSGQKRTDDWVKEETKMVDDQPQKITVLSTEGRNCAKVCLTILEMMRYDFNDLLSGCSESASIQINLYNNQKLGRWFRKRGFKVNSDSGKQHGELQDKQSMRGTEIKTLLNKNIVGASGIEVLKMWKQEWMKEQDEKKSYSKQQGGTLITHKTVYNTEHINLLDIIRFLKVPLGAYYRSSHHFLPPKPRSPSNVYQMLQWLLGLYFNPMYQKLEAHIAQLFAGLKAQYKLEHPHLDVTVPDDLKKYIHSPLSSEQLTTVLRNVCLYSEDTLTAFLGRGHADGRYAVEFYTNSDQLLYPTSVGTCFDMLVDTSFRVYNQLRFVYKQCNNGTKSGGWNDCWYGQHVGGSSWNCNTKQCANQNCPQIANQKTNQSADQRCDQHPICGVKSPLNRSLKMGYQAFYLIHLKHLVVSLRVQCPTTLESRVSLPWALPILAM</sequence>
<dbReference type="RefSeq" id="XP_028869347.1">
    <property type="nucleotide sequence ID" value="XM_029013514.1"/>
</dbReference>
<name>A0A2H6KJD8_9APIC</name>
<dbReference type="Proteomes" id="UP000236319">
    <property type="component" value="Unassembled WGS sequence"/>
</dbReference>
<keyword evidence="3" id="KW-1185">Reference proteome</keyword>
<accession>A0A2H6KJD8</accession>
<feature type="coiled-coil region" evidence="1">
    <location>
        <begin position="532"/>
        <end position="584"/>
    </location>
</feature>
<keyword evidence="1" id="KW-0175">Coiled coil</keyword>